<feature type="transmembrane region" description="Helical" evidence="5">
    <location>
        <begin position="48"/>
        <end position="65"/>
    </location>
</feature>
<evidence type="ECO:0000256" key="2">
    <source>
        <dbReference type="ARBA" id="ARBA00022692"/>
    </source>
</evidence>
<organism evidence="7 8">
    <name type="scientific">Longimicrobium terrae</name>
    <dbReference type="NCBI Taxonomy" id="1639882"/>
    <lineage>
        <taxon>Bacteria</taxon>
        <taxon>Pseudomonadati</taxon>
        <taxon>Gemmatimonadota</taxon>
        <taxon>Longimicrobiia</taxon>
        <taxon>Longimicrobiales</taxon>
        <taxon>Longimicrobiaceae</taxon>
        <taxon>Longimicrobium</taxon>
    </lineage>
</organism>
<feature type="transmembrane region" description="Helical" evidence="5">
    <location>
        <begin position="168"/>
        <end position="186"/>
    </location>
</feature>
<evidence type="ECO:0000259" key="6">
    <source>
        <dbReference type="Pfam" id="PF14378"/>
    </source>
</evidence>
<dbReference type="Pfam" id="PF14378">
    <property type="entry name" value="PAP2_3"/>
    <property type="match status" value="1"/>
</dbReference>
<feature type="transmembrane region" description="Helical" evidence="5">
    <location>
        <begin position="77"/>
        <end position="98"/>
    </location>
</feature>
<feature type="domain" description="Inositolphosphotransferase Aur1/Ipt1" evidence="6">
    <location>
        <begin position="109"/>
        <end position="287"/>
    </location>
</feature>
<dbReference type="RefSeq" id="WP_170034409.1">
    <property type="nucleotide sequence ID" value="NZ_JABDTL010000001.1"/>
</dbReference>
<evidence type="ECO:0000256" key="4">
    <source>
        <dbReference type="ARBA" id="ARBA00023136"/>
    </source>
</evidence>
<gene>
    <name evidence="7" type="ORF">HNQ61_002197</name>
</gene>
<evidence type="ECO:0000256" key="5">
    <source>
        <dbReference type="SAM" id="Phobius"/>
    </source>
</evidence>
<feature type="transmembrane region" description="Helical" evidence="5">
    <location>
        <begin position="137"/>
        <end position="156"/>
    </location>
</feature>
<keyword evidence="4 5" id="KW-0472">Membrane</keyword>
<protein>
    <submittedName>
        <fullName evidence="7">Membrane-associated phospholipid phosphatase</fullName>
    </submittedName>
</protein>
<feature type="transmembrane region" description="Helical" evidence="5">
    <location>
        <begin position="21"/>
        <end position="42"/>
    </location>
</feature>
<evidence type="ECO:0000256" key="3">
    <source>
        <dbReference type="ARBA" id="ARBA00022989"/>
    </source>
</evidence>
<proteinExistence type="predicted"/>
<feature type="transmembrane region" description="Helical" evidence="5">
    <location>
        <begin position="275"/>
        <end position="294"/>
    </location>
</feature>
<dbReference type="PANTHER" id="PTHR31310">
    <property type="match status" value="1"/>
</dbReference>
<comment type="caution">
    <text evidence="7">The sequence shown here is derived from an EMBL/GenBank/DDBJ whole genome shotgun (WGS) entry which is preliminary data.</text>
</comment>
<dbReference type="InterPro" id="IPR052185">
    <property type="entry name" value="IPC_Synthase-Related"/>
</dbReference>
<accession>A0A841GXV6</accession>
<comment type="subcellular location">
    <subcellularLocation>
        <location evidence="1">Membrane</location>
        <topology evidence="1">Multi-pass membrane protein</topology>
    </subcellularLocation>
</comment>
<evidence type="ECO:0000256" key="1">
    <source>
        <dbReference type="ARBA" id="ARBA00004141"/>
    </source>
</evidence>
<dbReference type="PANTHER" id="PTHR31310:SF7">
    <property type="entry name" value="PA-PHOSPHATASE RELATED-FAMILY PROTEIN DDB_G0268928"/>
    <property type="match status" value="1"/>
</dbReference>
<evidence type="ECO:0000313" key="8">
    <source>
        <dbReference type="Proteomes" id="UP000582837"/>
    </source>
</evidence>
<evidence type="ECO:0000313" key="7">
    <source>
        <dbReference type="EMBL" id="MBB6070576.1"/>
    </source>
</evidence>
<reference evidence="7 8" key="1">
    <citation type="submission" date="2020-08" db="EMBL/GenBank/DDBJ databases">
        <title>Genomic Encyclopedia of Type Strains, Phase IV (KMG-IV): sequencing the most valuable type-strain genomes for metagenomic binning, comparative biology and taxonomic classification.</title>
        <authorList>
            <person name="Goeker M."/>
        </authorList>
    </citation>
    <scope>NUCLEOTIDE SEQUENCE [LARGE SCALE GENOMIC DNA]</scope>
    <source>
        <strain evidence="7 8">DSM 29007</strain>
    </source>
</reference>
<feature type="transmembrane region" description="Helical" evidence="5">
    <location>
        <begin position="250"/>
        <end position="269"/>
    </location>
</feature>
<dbReference type="Proteomes" id="UP000582837">
    <property type="component" value="Unassembled WGS sequence"/>
</dbReference>
<keyword evidence="3 5" id="KW-1133">Transmembrane helix</keyword>
<sequence>MSSPPSTPLPPHTSRAHPADLATLLILAVVTATLAAAVARGVPLERDLAVHVALLAAFGGIAFTLRRNPDARWTPYVRGVAVIGMMFTLYSTLGHVAFRAIPWLADPALERADRLLALGRSPSLLLQSVGTPGWTEFLSVFYAAFIPYLYLSILLGLIGRPAAQRDEFVTAFALLYTASFLGYLFLPARGPIVYMADAFNAPLAGGPVHATIVRTIDGLGGPHGAFPSLHVGASFLAAAFDLHRGDRLRGWIYVPLVILIAAATIVLRYHYVVDLVAAVLLASGALYAAPRLLARRAGAGR</sequence>
<keyword evidence="2 5" id="KW-0812">Transmembrane</keyword>
<dbReference type="GO" id="GO:0016020">
    <property type="term" value="C:membrane"/>
    <property type="evidence" value="ECO:0007669"/>
    <property type="project" value="UniProtKB-SubCell"/>
</dbReference>
<name>A0A841GXV6_9BACT</name>
<dbReference type="AlphaFoldDB" id="A0A841GXV6"/>
<dbReference type="EMBL" id="JACHIA010000005">
    <property type="protein sequence ID" value="MBB6070576.1"/>
    <property type="molecule type" value="Genomic_DNA"/>
</dbReference>
<dbReference type="InterPro" id="IPR026841">
    <property type="entry name" value="Aur1/Ipt1"/>
</dbReference>
<keyword evidence="8" id="KW-1185">Reference proteome</keyword>